<dbReference type="CDD" id="cd00146">
    <property type="entry name" value="PKD"/>
    <property type="match status" value="1"/>
</dbReference>
<dbReference type="SUPFAM" id="SSF49299">
    <property type="entry name" value="PKD domain"/>
    <property type="match status" value="1"/>
</dbReference>
<dbReference type="PROSITE" id="PS50093">
    <property type="entry name" value="PKD"/>
    <property type="match status" value="1"/>
</dbReference>
<dbReference type="InterPro" id="IPR011044">
    <property type="entry name" value="Quino_amine_DH_bsu"/>
</dbReference>
<organism evidence="2 3">
    <name type="scientific">Kordia periserrulae</name>
    <dbReference type="NCBI Taxonomy" id="701523"/>
    <lineage>
        <taxon>Bacteria</taxon>
        <taxon>Pseudomonadati</taxon>
        <taxon>Bacteroidota</taxon>
        <taxon>Flavobacteriia</taxon>
        <taxon>Flavobacteriales</taxon>
        <taxon>Flavobacteriaceae</taxon>
        <taxon>Kordia</taxon>
    </lineage>
</organism>
<dbReference type="Pfam" id="PF18911">
    <property type="entry name" value="PKD_4"/>
    <property type="match status" value="1"/>
</dbReference>
<gene>
    <name evidence="2" type="ORF">C8N46_1031</name>
</gene>
<dbReference type="EMBL" id="QBKT01000003">
    <property type="protein sequence ID" value="PTX61904.1"/>
    <property type="molecule type" value="Genomic_DNA"/>
</dbReference>
<evidence type="ECO:0000259" key="1">
    <source>
        <dbReference type="PROSITE" id="PS50093"/>
    </source>
</evidence>
<dbReference type="SUPFAM" id="SSF50969">
    <property type="entry name" value="YVTN repeat-like/Quinoprotein amine dehydrogenase"/>
    <property type="match status" value="1"/>
</dbReference>
<evidence type="ECO:0000313" key="3">
    <source>
        <dbReference type="Proteomes" id="UP000244090"/>
    </source>
</evidence>
<evidence type="ECO:0000313" key="2">
    <source>
        <dbReference type="EMBL" id="PTX61904.1"/>
    </source>
</evidence>
<reference evidence="2 3" key="1">
    <citation type="submission" date="2018-04" db="EMBL/GenBank/DDBJ databases">
        <title>Genomic Encyclopedia of Archaeal and Bacterial Type Strains, Phase II (KMG-II): from individual species to whole genera.</title>
        <authorList>
            <person name="Goeker M."/>
        </authorList>
    </citation>
    <scope>NUCLEOTIDE SEQUENCE [LARGE SCALE GENOMIC DNA]</scope>
    <source>
        <strain evidence="2 3">DSM 25731</strain>
    </source>
</reference>
<comment type="caution">
    <text evidence="2">The sequence shown here is derived from an EMBL/GenBank/DDBJ whole genome shotgun (WGS) entry which is preliminary data.</text>
</comment>
<dbReference type="OrthoDB" id="9765926at2"/>
<feature type="domain" description="PKD" evidence="1">
    <location>
        <begin position="430"/>
        <end position="481"/>
    </location>
</feature>
<dbReference type="AlphaFoldDB" id="A0A2T6C0P3"/>
<protein>
    <submittedName>
        <fullName evidence="2">PKD domain-containing protein</fullName>
    </submittedName>
</protein>
<dbReference type="InterPro" id="IPR013783">
    <property type="entry name" value="Ig-like_fold"/>
</dbReference>
<dbReference type="InterPro" id="IPR000601">
    <property type="entry name" value="PKD_dom"/>
</dbReference>
<dbReference type="InterPro" id="IPR022409">
    <property type="entry name" value="PKD/Chitinase_dom"/>
</dbReference>
<keyword evidence="3" id="KW-1185">Reference proteome</keyword>
<sequence>MKKILLFILIVVPTIIYAQGEASNWYFGNSAGIRFDPVTFATTPLTDASPQFQTSEGCATISDVNGNLLFYVGSRSNQNDQQGNILTIWNRNHQIMPNGTDILGSSTSTQAAIVIPQPENPNRYYVFTVDGLFPGENNPANLSGFNYSVVDMSLDGGFGDVLPAEKNLPILPRSSEKVTAVRGDGNFFWVLTHYVDTFYAYRVDSTGFSLASEVTSQVGPVLSEAGYRSNSQGYLKVSPDGTKVAMANYSDDDDASNGPGNIFIFSFDPATGQVGNGGAVEEIYTGDSPYGVEFSAESRKLYATVLISGNQSTLLQYNVENPIGSIAATQTLINGPNSNSPGALQLAIDGRIYRVINGSNSLHYIANPELDGAAAGYNTAGVPIGGTAVFGLPPFITSFFSASINFQGTCLGSPTDFSVNTSSTIDNISWDFGDGNTSTLETPSHSYTAAGTYTVTAQITSGVNTQNFSTDITISETPTANPVDDQLICDDNNDGFWTLDLAALSTNVLNGQDATLFTVTYHANQADADTNMNPLTSPYTNQTAYGLETIFVRIENNNDTDCFDTTSFDFDVFDQPTANSVMDYELCDDATDGDDTNGFATFDLSTIDTEVLVGQDPMQFNISYYANQTDADDAMNVLATTYVNTSAGGNPLVARIENVDNPNCYDTVQFNVVVNPLPIVLQPVALQQCDDDTDGISDFNLTEANSLLSNDAANETFTYYTTLADAQNATNPITNDTAYNSGNGGLVHARIETVNGCFRTGEVNLLVATTQIPDTFQLNYEVCDDALIDGDNTNGIAAFDFSDADAQINALFPMGQNLTITYYENFTDALAEQNAIADISNHRNDASPNVQNIVVRVDSETNNSCLGLGEHITLTVNPLPNTNTITDYVACSDIPNQFTFDLTTKDPEVINGQANISVTYHESQAEADNNTNAITSPYTTFPRTIYVRAENTVTNCVNTEMTFELIINENPIANMPTDLIVCDETPFDGFTAVDLNIKSAEIAGTQTDVSVQYFISQADADNNVNALASPFTNTVNPQTIFARVEHGITGCYSTTSFNIDVNEAPITNTPTPLEYCDTDNDGIGIFNIRSSESEITGGVLPGQVTVTYHETPEDADNNVNALADTYSNINPYNQTLYVRVENVLTGCYNVVSLALIVHDSPEIAALDTLTLAECDDITGDQIAQFDLTQAQTDILNGEDPITHTIRYYNTQANAIAGTAAGEINNPNAYSNIPPSPQIIWVRVEDQVTGCFSIT</sequence>
<dbReference type="InterPro" id="IPR035986">
    <property type="entry name" value="PKD_dom_sf"/>
</dbReference>
<dbReference type="RefSeq" id="WP_146169750.1">
    <property type="nucleotide sequence ID" value="NZ_QBKT01000003.1"/>
</dbReference>
<proteinExistence type="predicted"/>
<dbReference type="SMART" id="SM00089">
    <property type="entry name" value="PKD"/>
    <property type="match status" value="1"/>
</dbReference>
<dbReference type="Proteomes" id="UP000244090">
    <property type="component" value="Unassembled WGS sequence"/>
</dbReference>
<feature type="non-terminal residue" evidence="2">
    <location>
        <position position="1254"/>
    </location>
</feature>
<dbReference type="Gene3D" id="2.60.40.10">
    <property type="entry name" value="Immunoglobulins"/>
    <property type="match status" value="1"/>
</dbReference>
<accession>A0A2T6C0P3</accession>
<name>A0A2T6C0P3_9FLAO</name>